<keyword evidence="3" id="KW-0472">Membrane</keyword>
<evidence type="ECO:0000256" key="2">
    <source>
        <dbReference type="SAM" id="MobiDB-lite"/>
    </source>
</evidence>
<comment type="caution">
    <text evidence="4">The sequence shown here is derived from an EMBL/GenBank/DDBJ whole genome shotgun (WGS) entry which is preliminary data.</text>
</comment>
<feature type="transmembrane region" description="Helical" evidence="3">
    <location>
        <begin position="40"/>
        <end position="64"/>
    </location>
</feature>
<protein>
    <recommendedName>
        <fullName evidence="6">Cell division protein FtsL</fullName>
    </recommendedName>
</protein>
<dbReference type="Proteomes" id="UP001257739">
    <property type="component" value="Unassembled WGS sequence"/>
</dbReference>
<evidence type="ECO:0000313" key="4">
    <source>
        <dbReference type="EMBL" id="MDR7087162.1"/>
    </source>
</evidence>
<dbReference type="RefSeq" id="WP_309970303.1">
    <property type="nucleotide sequence ID" value="NZ_JAVDWH010000001.1"/>
</dbReference>
<evidence type="ECO:0000256" key="1">
    <source>
        <dbReference type="SAM" id="Coils"/>
    </source>
</evidence>
<proteinExistence type="predicted"/>
<sequence length="144" mass="15524">MSAQPAFAPSRREVTSTPRSDAVERGLRLVRPVRSRARRAPFVVVVMTMLSIGLVGLIIMSTVLQAQSFEAAKLNREAAALEIQQQSLTREVETLLSPASVAQRALVFGMVPNTNPAFLRLSDGKVLGKPEPATSGSNIRSVAR</sequence>
<evidence type="ECO:0000313" key="5">
    <source>
        <dbReference type="Proteomes" id="UP001257739"/>
    </source>
</evidence>
<feature type="coiled-coil region" evidence="1">
    <location>
        <begin position="64"/>
        <end position="91"/>
    </location>
</feature>
<keyword evidence="3" id="KW-1133">Transmembrane helix</keyword>
<reference evidence="4 5" key="1">
    <citation type="submission" date="2023-07" db="EMBL/GenBank/DDBJ databases">
        <title>Sorghum-associated microbial communities from plants grown in Nebraska, USA.</title>
        <authorList>
            <person name="Schachtman D."/>
        </authorList>
    </citation>
    <scope>NUCLEOTIDE SEQUENCE [LARGE SCALE GENOMIC DNA]</scope>
    <source>
        <strain evidence="4 5">BE248</strain>
    </source>
</reference>
<evidence type="ECO:0008006" key="6">
    <source>
        <dbReference type="Google" id="ProtNLM"/>
    </source>
</evidence>
<keyword evidence="1" id="KW-0175">Coiled coil</keyword>
<keyword evidence="3" id="KW-0812">Transmembrane</keyword>
<organism evidence="4 5">
    <name type="scientific">Aeromicrobium panaciterrae</name>
    <dbReference type="NCBI Taxonomy" id="363861"/>
    <lineage>
        <taxon>Bacteria</taxon>
        <taxon>Bacillati</taxon>
        <taxon>Actinomycetota</taxon>
        <taxon>Actinomycetes</taxon>
        <taxon>Propionibacteriales</taxon>
        <taxon>Nocardioidaceae</taxon>
        <taxon>Aeromicrobium</taxon>
    </lineage>
</organism>
<dbReference type="EMBL" id="JAVDWH010000001">
    <property type="protein sequence ID" value="MDR7087162.1"/>
    <property type="molecule type" value="Genomic_DNA"/>
</dbReference>
<evidence type="ECO:0000256" key="3">
    <source>
        <dbReference type="SAM" id="Phobius"/>
    </source>
</evidence>
<feature type="region of interest" description="Disordered" evidence="2">
    <location>
        <begin position="1"/>
        <end position="21"/>
    </location>
</feature>
<name>A0ABU1UPQ3_9ACTN</name>
<keyword evidence="5" id="KW-1185">Reference proteome</keyword>
<gene>
    <name evidence="4" type="ORF">J2X11_002001</name>
</gene>
<accession>A0ABU1UPQ3</accession>